<keyword evidence="1" id="KW-0812">Transmembrane</keyword>
<evidence type="ECO:0000313" key="3">
    <source>
        <dbReference type="Proteomes" id="UP000054560"/>
    </source>
</evidence>
<feature type="transmembrane region" description="Helical" evidence="1">
    <location>
        <begin position="132"/>
        <end position="154"/>
    </location>
</feature>
<accession>A0A0L0FEW6</accession>
<organism evidence="2 3">
    <name type="scientific">Sphaeroforma arctica JP610</name>
    <dbReference type="NCBI Taxonomy" id="667725"/>
    <lineage>
        <taxon>Eukaryota</taxon>
        <taxon>Ichthyosporea</taxon>
        <taxon>Ichthyophonida</taxon>
        <taxon>Sphaeroforma</taxon>
    </lineage>
</organism>
<feature type="transmembrane region" description="Helical" evidence="1">
    <location>
        <begin position="54"/>
        <end position="74"/>
    </location>
</feature>
<dbReference type="Proteomes" id="UP000054560">
    <property type="component" value="Unassembled WGS sequence"/>
</dbReference>
<sequence>MTDHDHATQPLLQQVADNEHKLTNFHSSISQQQGVKDATVDPAQRPLVKSLNRFIFGMVLSFAYNLGMLIIHIHTQGKSYFGLIIPSFKYAMLLYLGVQTRRLVINYFEKSGASPEEQLQNAAKAIVMIRTLIMRVGNVAIMTTLIAFVTRVVLKHEDPDVKDFPL</sequence>
<dbReference type="EMBL" id="KQ243911">
    <property type="protein sequence ID" value="KNC75011.1"/>
    <property type="molecule type" value="Genomic_DNA"/>
</dbReference>
<reference evidence="2 3" key="1">
    <citation type="submission" date="2011-02" db="EMBL/GenBank/DDBJ databases">
        <title>The Genome Sequence of Sphaeroforma arctica JP610.</title>
        <authorList>
            <consortium name="The Broad Institute Genome Sequencing Platform"/>
            <person name="Russ C."/>
            <person name="Cuomo C."/>
            <person name="Young S.K."/>
            <person name="Zeng Q."/>
            <person name="Gargeya S."/>
            <person name="Alvarado L."/>
            <person name="Berlin A."/>
            <person name="Chapman S.B."/>
            <person name="Chen Z."/>
            <person name="Freedman E."/>
            <person name="Gellesch M."/>
            <person name="Goldberg J."/>
            <person name="Griggs A."/>
            <person name="Gujja S."/>
            <person name="Heilman E."/>
            <person name="Heiman D."/>
            <person name="Howarth C."/>
            <person name="Mehta T."/>
            <person name="Neiman D."/>
            <person name="Pearson M."/>
            <person name="Roberts A."/>
            <person name="Saif S."/>
            <person name="Shea T."/>
            <person name="Shenoy N."/>
            <person name="Sisk P."/>
            <person name="Stolte C."/>
            <person name="Sykes S."/>
            <person name="White J."/>
            <person name="Yandava C."/>
            <person name="Burger G."/>
            <person name="Gray M.W."/>
            <person name="Holland P.W.H."/>
            <person name="King N."/>
            <person name="Lang F.B.F."/>
            <person name="Roger A.J."/>
            <person name="Ruiz-Trillo I."/>
            <person name="Haas B."/>
            <person name="Nusbaum C."/>
            <person name="Birren B."/>
        </authorList>
    </citation>
    <scope>NUCLEOTIDE SEQUENCE [LARGE SCALE GENOMIC DNA]</scope>
    <source>
        <strain evidence="2 3">JP610</strain>
    </source>
</reference>
<keyword evidence="1" id="KW-1133">Transmembrane helix</keyword>
<evidence type="ECO:0000256" key="1">
    <source>
        <dbReference type="SAM" id="Phobius"/>
    </source>
</evidence>
<feature type="transmembrane region" description="Helical" evidence="1">
    <location>
        <begin position="80"/>
        <end position="98"/>
    </location>
</feature>
<keyword evidence="3" id="KW-1185">Reference proteome</keyword>
<evidence type="ECO:0000313" key="2">
    <source>
        <dbReference type="EMBL" id="KNC75011.1"/>
    </source>
</evidence>
<name>A0A0L0FEW6_9EUKA</name>
<proteinExistence type="predicted"/>
<dbReference type="RefSeq" id="XP_014148913.1">
    <property type="nucleotide sequence ID" value="XM_014293438.1"/>
</dbReference>
<dbReference type="AlphaFoldDB" id="A0A0L0FEW6"/>
<protein>
    <submittedName>
        <fullName evidence="2">Uncharacterized protein</fullName>
    </submittedName>
</protein>
<keyword evidence="1" id="KW-0472">Membrane</keyword>
<gene>
    <name evidence="2" type="ORF">SARC_12455</name>
</gene>
<dbReference type="GeneID" id="25912959"/>